<feature type="coiled-coil region" evidence="2">
    <location>
        <begin position="288"/>
        <end position="329"/>
    </location>
</feature>
<evidence type="ECO:0000313" key="6">
    <source>
        <dbReference type="EMBL" id="AKI80098.1"/>
    </source>
</evidence>
<dbReference type="GO" id="GO:0005524">
    <property type="term" value="F:ATP binding"/>
    <property type="evidence" value="ECO:0007669"/>
    <property type="project" value="InterPro"/>
</dbReference>
<dbReference type="Proteomes" id="UP000240461">
    <property type="component" value="Segment"/>
</dbReference>
<evidence type="ECO:0000259" key="5">
    <source>
        <dbReference type="PROSITE" id="PS51194"/>
    </source>
</evidence>
<dbReference type="Gene3D" id="3.40.50.300">
    <property type="entry name" value="P-loop containing nucleotide triphosphate hydrolases"/>
    <property type="match status" value="2"/>
</dbReference>
<dbReference type="PROSITE" id="PS51194">
    <property type="entry name" value="HELICASE_CTER"/>
    <property type="match status" value="1"/>
</dbReference>
<dbReference type="InterPro" id="IPR049730">
    <property type="entry name" value="SNF2/RAD54-like_C"/>
</dbReference>
<keyword evidence="7" id="KW-1185">Reference proteome</keyword>
<organism evidence="6 7">
    <name type="scientific">Acanthamoeba polyphaga mimivirus Kroon</name>
    <dbReference type="NCBI Taxonomy" id="3069720"/>
    <lineage>
        <taxon>Viruses</taxon>
        <taxon>Varidnaviria</taxon>
        <taxon>Bamfordvirae</taxon>
        <taxon>Nucleocytoviricota</taxon>
        <taxon>Megaviricetes</taxon>
        <taxon>Imitervirales</taxon>
        <taxon>Mimiviridae</taxon>
        <taxon>Megamimivirinae</taxon>
        <taxon>Mimivirus</taxon>
        <taxon>Mimivirus lagoaense</taxon>
    </lineage>
</organism>
<reference evidence="6 7" key="1">
    <citation type="submission" date="2014-10" db="EMBL/GenBank/DDBJ databases">
        <title>Pan-genome analysis of Brazilian lineage A amoebal mimiviruses.</title>
        <authorList>
            <person name="Assis F.L."/>
            <person name="Abrahao J.S."/>
            <person name="Kroon E.G."/>
            <person name="Dornas F.P."/>
            <person name="Andrade K.R."/>
            <person name="Borato P.V.M."/>
            <person name="Pilotto M.R."/>
            <person name="Benamar S."/>
            <person name="LaScola B."/>
            <person name="Colson P."/>
        </authorList>
    </citation>
    <scope>NUCLEOTIDE SEQUENCE [LARGE SCALE GENOMIC DNA]</scope>
    <source>
        <strain evidence="6 7">Kroon</strain>
    </source>
</reference>
<dbReference type="PANTHER" id="PTHR45766:SF6">
    <property type="entry name" value="SWI_SNF-RELATED MATRIX-ASSOCIATED ACTIN-DEPENDENT REGULATOR OF CHROMATIN SUBFAMILY A-LIKE PROTEIN 1"/>
    <property type="match status" value="1"/>
</dbReference>
<evidence type="ECO:0000256" key="1">
    <source>
        <dbReference type="ARBA" id="ARBA00022801"/>
    </source>
</evidence>
<dbReference type="GO" id="GO:0016787">
    <property type="term" value="F:hydrolase activity"/>
    <property type="evidence" value="ECO:0007669"/>
    <property type="project" value="UniProtKB-KW"/>
</dbReference>
<dbReference type="GO" id="GO:0003677">
    <property type="term" value="F:DNA binding"/>
    <property type="evidence" value="ECO:0007669"/>
    <property type="project" value="InterPro"/>
</dbReference>
<dbReference type="InterPro" id="IPR001650">
    <property type="entry name" value="Helicase_C-like"/>
</dbReference>
<dbReference type="Pfam" id="PF00271">
    <property type="entry name" value="Helicase_C"/>
    <property type="match status" value="1"/>
</dbReference>
<dbReference type="GO" id="GO:0031297">
    <property type="term" value="P:replication fork processing"/>
    <property type="evidence" value="ECO:0007669"/>
    <property type="project" value="TreeGrafter"/>
</dbReference>
<feature type="compositionally biased region" description="Low complexity" evidence="3">
    <location>
        <begin position="513"/>
        <end position="522"/>
    </location>
</feature>
<dbReference type="InterPro" id="IPR014001">
    <property type="entry name" value="Helicase_ATP-bd"/>
</dbReference>
<dbReference type="SUPFAM" id="SSF52540">
    <property type="entry name" value="P-loop containing nucleoside triphosphate hydrolases"/>
    <property type="match status" value="2"/>
</dbReference>
<evidence type="ECO:0000259" key="4">
    <source>
        <dbReference type="PROSITE" id="PS51192"/>
    </source>
</evidence>
<dbReference type="Pfam" id="PF04851">
    <property type="entry name" value="ResIII"/>
    <property type="match status" value="1"/>
</dbReference>
<feature type="domain" description="Helicase ATP-binding" evidence="4">
    <location>
        <begin position="47"/>
        <end position="196"/>
    </location>
</feature>
<dbReference type="CDD" id="cd18793">
    <property type="entry name" value="SF2_C_SNF"/>
    <property type="match status" value="1"/>
</dbReference>
<protein>
    <submittedName>
        <fullName evidence="6">ATP-dependent RNA helicase</fullName>
    </submittedName>
</protein>
<keyword evidence="2" id="KW-0175">Coiled coil</keyword>
<keyword evidence="6" id="KW-0547">Nucleotide-binding</keyword>
<dbReference type="SMART" id="SM00487">
    <property type="entry name" value="DEXDc"/>
    <property type="match status" value="1"/>
</dbReference>
<dbReference type="KEGG" id="vg:80513896"/>
<dbReference type="GO" id="GO:0004386">
    <property type="term" value="F:helicase activity"/>
    <property type="evidence" value="ECO:0007669"/>
    <property type="project" value="UniProtKB-KW"/>
</dbReference>
<proteinExistence type="predicted"/>
<dbReference type="GO" id="GO:0006281">
    <property type="term" value="P:DNA repair"/>
    <property type="evidence" value="ECO:0007669"/>
    <property type="project" value="TreeGrafter"/>
</dbReference>
<dbReference type="InterPro" id="IPR006935">
    <property type="entry name" value="Helicase/UvrB_N"/>
</dbReference>
<dbReference type="PANTHER" id="PTHR45766">
    <property type="entry name" value="DNA ANNEALING HELICASE AND ENDONUCLEASE ZRANB3 FAMILY MEMBER"/>
    <property type="match status" value="1"/>
</dbReference>
<evidence type="ECO:0000256" key="2">
    <source>
        <dbReference type="SAM" id="Coils"/>
    </source>
</evidence>
<feature type="compositionally biased region" description="Polar residues" evidence="3">
    <location>
        <begin position="523"/>
        <end position="536"/>
    </location>
</feature>
<evidence type="ECO:0000256" key="3">
    <source>
        <dbReference type="SAM" id="MobiDB-lite"/>
    </source>
</evidence>
<accession>A0A0G2Y2X2</accession>
<dbReference type="InterPro" id="IPR027417">
    <property type="entry name" value="P-loop_NTPase"/>
</dbReference>
<keyword evidence="6" id="KW-0067">ATP-binding</keyword>
<dbReference type="EMBL" id="KM982402">
    <property type="protein sequence ID" value="AKI80098.1"/>
    <property type="molecule type" value="Genomic_DNA"/>
</dbReference>
<keyword evidence="6" id="KW-0347">Helicase</keyword>
<keyword evidence="1" id="KW-0378">Hydrolase</keyword>
<dbReference type="PROSITE" id="PS51192">
    <property type="entry name" value="HELICASE_ATP_BIND_1"/>
    <property type="match status" value="1"/>
</dbReference>
<feature type="domain" description="Helicase C-terminal" evidence="5">
    <location>
        <begin position="338"/>
        <end position="486"/>
    </location>
</feature>
<feature type="region of interest" description="Disordered" evidence="3">
    <location>
        <begin position="513"/>
        <end position="536"/>
    </location>
</feature>
<name>A0A0G2Y2X2_9VIRU</name>
<evidence type="ECO:0000313" key="7">
    <source>
        <dbReference type="Proteomes" id="UP000240461"/>
    </source>
</evidence>
<sequence length="536" mass="61963">MDITASFLQDLVENKKAVPKIFSKTTLSNETSAKLFPYQRNHVLNLISVLLKYFLVLDTSDTGVGKTYMAAAVCRELGRKPIIVCPKTLIPNWASVLEFYCVKYYDIVNYETLKNEKTYKDSNFRVRKRCPYIKKVDNDGDYLKPVFEWKVPRNAIIIFDESHRCKDPSTENGKLLMSSKQLIQQNIPVMLLSATICESYSDMKIPFYLMNFIPHTRNFNEFVRTLKTKYPEYRVRNRQLDQAERKTAVENSQTLIIFKEIKEYTSRIRIRDLGNQFPDNQWCAQQFLSDDSDKIAEAYEEIAELMRELEEKKTQCKNHLAQIQKLKQEIELRKIPIFIEQTQLYLEQGKSVIIFVNYINTMNILSSQLNIKCRICGDQTQDQRQESIALFQANIEKIIICQIRAGGVGISLHDLHGGHPRVTLLNFPDSASDLLQALGRAPRSGAKSPVLQRIILVANVEYEKNIMRSINKKLANISAINDGDLEGHKYQINEGRRRQRQVIKEPINNPIEEHINNPINNPVNDLTDNQPNIVEV</sequence>